<dbReference type="InterPro" id="IPR050274">
    <property type="entry name" value="Nuclear_hormone_rcpt_NR2"/>
</dbReference>
<protein>
    <submittedName>
        <fullName evidence="11">Nuclear hormone receptor family member nhr-1</fullName>
    </submittedName>
</protein>
<dbReference type="SMART" id="SM00399">
    <property type="entry name" value="ZnF_C4"/>
    <property type="match status" value="1"/>
</dbReference>
<dbReference type="GO" id="GO:0003700">
    <property type="term" value="F:DNA-binding transcription factor activity"/>
    <property type="evidence" value="ECO:0007669"/>
    <property type="project" value="InterPro"/>
</dbReference>
<evidence type="ECO:0000256" key="4">
    <source>
        <dbReference type="ARBA" id="ARBA00022833"/>
    </source>
</evidence>
<gene>
    <name evidence="11" type="ORF">DdX_17149</name>
</gene>
<keyword evidence="8 11" id="KW-0675">Receptor</keyword>
<dbReference type="GO" id="GO:0008270">
    <property type="term" value="F:zinc ion binding"/>
    <property type="evidence" value="ECO:0007669"/>
    <property type="project" value="UniProtKB-KW"/>
</dbReference>
<dbReference type="GO" id="GO:0043565">
    <property type="term" value="F:sequence-specific DNA binding"/>
    <property type="evidence" value="ECO:0007669"/>
    <property type="project" value="InterPro"/>
</dbReference>
<keyword evidence="4" id="KW-0862">Zinc</keyword>
<dbReference type="InterPro" id="IPR013088">
    <property type="entry name" value="Znf_NHR/GATA"/>
</dbReference>
<dbReference type="PANTHER" id="PTHR24083">
    <property type="entry name" value="NUCLEAR HORMONE RECEPTOR"/>
    <property type="match status" value="1"/>
</dbReference>
<evidence type="ECO:0000313" key="11">
    <source>
        <dbReference type="EMBL" id="KAI1699726.1"/>
    </source>
</evidence>
<evidence type="ECO:0000256" key="7">
    <source>
        <dbReference type="ARBA" id="ARBA00023163"/>
    </source>
</evidence>
<comment type="similarity">
    <text evidence="1">Belongs to the nuclear hormone receptor family.</text>
</comment>
<evidence type="ECO:0000256" key="3">
    <source>
        <dbReference type="ARBA" id="ARBA00022771"/>
    </source>
</evidence>
<dbReference type="Proteomes" id="UP001201812">
    <property type="component" value="Unassembled WGS sequence"/>
</dbReference>
<accession>A0AAD4QTL4</accession>
<proteinExistence type="inferred from homology"/>
<dbReference type="EMBL" id="JAKKPZ010000169">
    <property type="protein sequence ID" value="KAI1699726.1"/>
    <property type="molecule type" value="Genomic_DNA"/>
</dbReference>
<evidence type="ECO:0000313" key="12">
    <source>
        <dbReference type="Proteomes" id="UP001201812"/>
    </source>
</evidence>
<evidence type="ECO:0000256" key="8">
    <source>
        <dbReference type="ARBA" id="ARBA00023170"/>
    </source>
</evidence>
<feature type="domain" description="Nuclear receptor" evidence="10">
    <location>
        <begin position="1"/>
        <end position="52"/>
    </location>
</feature>
<evidence type="ECO:0000256" key="9">
    <source>
        <dbReference type="ARBA" id="ARBA00023242"/>
    </source>
</evidence>
<keyword evidence="5" id="KW-0805">Transcription regulation</keyword>
<dbReference type="Pfam" id="PF00105">
    <property type="entry name" value="zf-C4"/>
    <property type="match status" value="1"/>
</dbReference>
<evidence type="ECO:0000256" key="2">
    <source>
        <dbReference type="ARBA" id="ARBA00022723"/>
    </source>
</evidence>
<organism evidence="11 12">
    <name type="scientific">Ditylenchus destructor</name>
    <dbReference type="NCBI Taxonomy" id="166010"/>
    <lineage>
        <taxon>Eukaryota</taxon>
        <taxon>Metazoa</taxon>
        <taxon>Ecdysozoa</taxon>
        <taxon>Nematoda</taxon>
        <taxon>Chromadorea</taxon>
        <taxon>Rhabditida</taxon>
        <taxon>Tylenchina</taxon>
        <taxon>Tylenchomorpha</taxon>
        <taxon>Sphaerularioidea</taxon>
        <taxon>Anguinidae</taxon>
        <taxon>Anguininae</taxon>
        <taxon>Ditylenchus</taxon>
    </lineage>
</organism>
<dbReference type="InterPro" id="IPR001628">
    <property type="entry name" value="Znf_hrmn_rcpt"/>
</dbReference>
<dbReference type="Gene3D" id="3.30.50.10">
    <property type="entry name" value="Erythroid Transcription Factor GATA-1, subunit A"/>
    <property type="match status" value="1"/>
</dbReference>
<sequence>MQIVFRRSLLASKTYACRLNVMCGTMNGINRCRACRFDRCVLVGMNLRAIQFPASVDVAKLSDKVSTRRRYLSQKYGEICPVLTGKTDLVVEETIESKIIRSLVYVRKIYSPENPKQNVLAYADQYPNELTWPLTFAEAVKMEADKKRPRWIMIDMFLCMETARTMPVFSQLDYNDQYSTQNAPDTIEVFDKELTPEAYNEWVIRNNYSKQAPLQDQIASTESTQNVPNGYWLFAYAHYKDPNHRELRDRTRVFYARAELNDHDWPLFQHFVRLATDPFIYIHNVRLTDQICILNLLSGAINSDHDRLQCKDLTFNLYGNDHKSITWAKTHMRCNQFTVWGKGDLNHDEALLDFFLTGAQCTSEVKVNSYDLSKVLVDFVQKFMDLKDSDGSQLVEAFEGDFKSQATESLNRDYAKFLVKEKRGRHINTHIFEFVNDNIGKKLQLTAKNYGHLSEFSIKITNL</sequence>
<keyword evidence="2" id="KW-0479">Metal-binding</keyword>
<evidence type="ECO:0000259" key="10">
    <source>
        <dbReference type="PROSITE" id="PS51030"/>
    </source>
</evidence>
<keyword evidence="9" id="KW-0539">Nucleus</keyword>
<evidence type="ECO:0000256" key="1">
    <source>
        <dbReference type="ARBA" id="ARBA00005993"/>
    </source>
</evidence>
<dbReference type="SUPFAM" id="SSF57716">
    <property type="entry name" value="Glucocorticoid receptor-like (DNA-binding domain)"/>
    <property type="match status" value="1"/>
</dbReference>
<keyword evidence="7" id="KW-0804">Transcription</keyword>
<comment type="caution">
    <text evidence="11">The sequence shown here is derived from an EMBL/GenBank/DDBJ whole genome shotgun (WGS) entry which is preliminary data.</text>
</comment>
<evidence type="ECO:0000256" key="6">
    <source>
        <dbReference type="ARBA" id="ARBA00023125"/>
    </source>
</evidence>
<evidence type="ECO:0000256" key="5">
    <source>
        <dbReference type="ARBA" id="ARBA00023015"/>
    </source>
</evidence>
<dbReference type="AlphaFoldDB" id="A0AAD4QTL4"/>
<keyword evidence="12" id="KW-1185">Reference proteome</keyword>
<dbReference type="PROSITE" id="PS51030">
    <property type="entry name" value="NUCLEAR_REC_DBD_2"/>
    <property type="match status" value="1"/>
</dbReference>
<keyword evidence="6" id="KW-0238">DNA-binding</keyword>
<reference evidence="11" key="1">
    <citation type="submission" date="2022-01" db="EMBL/GenBank/DDBJ databases">
        <title>Genome Sequence Resource for Two Populations of Ditylenchus destructor, the Migratory Endoparasitic Phytonematode.</title>
        <authorList>
            <person name="Zhang H."/>
            <person name="Lin R."/>
            <person name="Xie B."/>
        </authorList>
    </citation>
    <scope>NUCLEOTIDE SEQUENCE</scope>
    <source>
        <strain evidence="11">BazhouSP</strain>
    </source>
</reference>
<keyword evidence="3" id="KW-0863">Zinc-finger</keyword>
<name>A0AAD4QTL4_9BILA</name>